<keyword evidence="2" id="KW-1185">Reference proteome</keyword>
<evidence type="ECO:0000313" key="2">
    <source>
        <dbReference type="Proteomes" id="UP000008407"/>
    </source>
</evidence>
<gene>
    <name evidence="1" type="primary">11</name>
    <name evidence="1" type="ORF">PBI_JC27_11</name>
</gene>
<dbReference type="EMBL" id="JF937099">
    <property type="protein sequence ID" value="AEK09210.1"/>
    <property type="molecule type" value="Genomic_DNA"/>
</dbReference>
<reference evidence="1 2" key="1">
    <citation type="journal article" date="2012" name="J. Virol.">
        <title>Complete Genome Sequences of 138 Mycobacteriophages.</title>
        <authorList>
            <consortium name="the Science Education Alliance Phage Hunters Advancing Genomics and Evolutionary Science Program"/>
            <consortium name="the KwaZulu-Natal Research Institute for Tuberculosis and HIV Mycobacterial Genetics Course Students"/>
            <consortium name="the Phage Hunters Integrating Research and Education Program"/>
            <person name="Hatfull G.F."/>
        </authorList>
    </citation>
    <scope>NUCLEOTIDE SEQUENCE [LARGE SCALE GENOMIC DNA]</scope>
    <source>
        <strain evidence="1">JC27</strain>
    </source>
</reference>
<dbReference type="Proteomes" id="UP000008407">
    <property type="component" value="Segment"/>
</dbReference>
<proteinExistence type="predicted"/>
<protein>
    <submittedName>
        <fullName evidence="1">Uncharacterized protein</fullName>
    </submittedName>
</protein>
<organism evidence="1 2">
    <name type="scientific">Mycobacterium phage JC27</name>
    <dbReference type="NCBI Taxonomy" id="2922210"/>
    <lineage>
        <taxon>Viruses</taxon>
        <taxon>Duplodnaviria</taxon>
        <taxon>Heunggongvirae</taxon>
        <taxon>Uroviricota</taxon>
        <taxon>Caudoviricetes</taxon>
        <taxon>Fromanvirus</taxon>
        <taxon>Fromanvirus JC27</taxon>
    </lineage>
</organism>
<evidence type="ECO:0000313" key="1">
    <source>
        <dbReference type="EMBL" id="AEK09210.1"/>
    </source>
</evidence>
<dbReference type="RefSeq" id="YP_009636736.1">
    <property type="nucleotide sequence ID" value="NC_042320.1"/>
</dbReference>
<dbReference type="InterPro" id="IPR054052">
    <property type="entry name" value="Y16Q-like"/>
</dbReference>
<accession>G1D360</accession>
<dbReference type="Pfam" id="PF21825">
    <property type="entry name" value="crAss001_48"/>
    <property type="match status" value="1"/>
</dbReference>
<dbReference type="OrthoDB" id="35523at10239"/>
<dbReference type="GeneID" id="40233480"/>
<sequence>MMRPDVWKRLLEERDELNARLERLTEFLDSPALDSLPPVDRSDLRAQAEAMGTYLDLLSRRIARYAA</sequence>
<name>G1D360_9CAUD</name>